<dbReference type="HOGENOM" id="CLU_180777_0_0_3"/>
<organism evidence="1 2">
    <name type="scientific">Planktothrix agardhii (strain NIVA-CYA 126/8)</name>
    <dbReference type="NCBI Taxonomy" id="388467"/>
    <lineage>
        <taxon>Bacteria</taxon>
        <taxon>Bacillati</taxon>
        <taxon>Cyanobacteriota</taxon>
        <taxon>Cyanophyceae</taxon>
        <taxon>Oscillatoriophycideae</taxon>
        <taxon>Oscillatoriales</taxon>
        <taxon>Microcoleaceae</taxon>
        <taxon>Planktothrix</taxon>
    </lineage>
</organism>
<dbReference type="AlphaFoldDB" id="A0A073CID1"/>
<evidence type="ECO:0000313" key="1">
    <source>
        <dbReference type="EMBL" id="KEI67846.1"/>
    </source>
</evidence>
<dbReference type="EMBL" id="CM002803">
    <property type="protein sequence ID" value="KEI67846.1"/>
    <property type="molecule type" value="Genomic_DNA"/>
</dbReference>
<proteinExistence type="predicted"/>
<sequence length="89" mass="9384">MFTVDIIVKYTPTPLSIQKKSAEDAQGAYNQILDALRGGNAQVLEFTCDKITDKKLAILSSEISAVQISDKTGGNAAGRPPGFVGAKAE</sequence>
<dbReference type="NCBIfam" id="NF010236">
    <property type="entry name" value="PRK13683.1"/>
    <property type="match status" value="1"/>
</dbReference>
<name>A0A073CID1_PLAA1</name>
<protein>
    <submittedName>
        <fullName evidence="1">Uncharacterized protein</fullName>
    </submittedName>
</protein>
<dbReference type="InterPro" id="IPR020885">
    <property type="entry name" value="UPF0367"/>
</dbReference>
<dbReference type="Proteomes" id="UP000027395">
    <property type="component" value="Chromosome"/>
</dbReference>
<dbReference type="PATRIC" id="fig|388467.6.peg.2952"/>
<dbReference type="eggNOG" id="ENOG5032YB3">
    <property type="taxonomic scope" value="Bacteria"/>
</dbReference>
<evidence type="ECO:0000313" key="2">
    <source>
        <dbReference type="Proteomes" id="UP000027395"/>
    </source>
</evidence>
<keyword evidence="2" id="KW-1185">Reference proteome</keyword>
<reference evidence="1 2" key="1">
    <citation type="journal article" date="2014" name="Appl. Environ. Microbiol.">
        <title>Elucidation of insertion elements encoded on plasmids and in vitro construction of shuttle vectors from the toxic cyanobacterium Planktothrix.</title>
        <authorList>
            <person name="Christiansen G."/>
            <person name="Goesmann A."/>
            <person name="Kurmayer R."/>
        </authorList>
    </citation>
    <scope>NUCLEOTIDE SEQUENCE [LARGE SCALE GENOMIC DNA]</scope>
    <source>
        <strain evidence="1 2">NIVA-CYA 126/8</strain>
    </source>
</reference>
<accession>A0A073CID1</accession>
<dbReference type="Pfam" id="PF26132">
    <property type="entry name" value="UPF0367"/>
    <property type="match status" value="1"/>
</dbReference>
<dbReference type="RefSeq" id="WP_026795076.1">
    <property type="nucleotide sequence ID" value="NZ_CM002803.1"/>
</dbReference>
<gene>
    <name evidence="1" type="ORF">A19Y_3008</name>
</gene>
<dbReference type="STRING" id="388467.A19Y_3008"/>